<reference evidence="7 8" key="1">
    <citation type="journal article" date="2023" name="Sci. Data">
        <title>Genome assembly of the Korean intertidal mud-creeper Batillaria attramentaria.</title>
        <authorList>
            <person name="Patra A.K."/>
            <person name="Ho P.T."/>
            <person name="Jun S."/>
            <person name="Lee S.J."/>
            <person name="Kim Y."/>
            <person name="Won Y.J."/>
        </authorList>
    </citation>
    <scope>NUCLEOTIDE SEQUENCE [LARGE SCALE GENOMIC DNA]</scope>
    <source>
        <strain evidence="7">Wonlab-2016</strain>
    </source>
</reference>
<dbReference type="Gene3D" id="3.20.20.100">
    <property type="entry name" value="NADP-dependent oxidoreductase domain"/>
    <property type="match status" value="1"/>
</dbReference>
<dbReference type="PANTHER" id="PTHR43364">
    <property type="entry name" value="NADH-SPECIFIC METHYLGLYOXAL REDUCTASE-RELATED"/>
    <property type="match status" value="1"/>
</dbReference>
<evidence type="ECO:0000313" key="8">
    <source>
        <dbReference type="Proteomes" id="UP001519460"/>
    </source>
</evidence>
<dbReference type="CDD" id="cd00112">
    <property type="entry name" value="LDLa"/>
    <property type="match status" value="2"/>
</dbReference>
<protein>
    <recommendedName>
        <fullName evidence="6">NADP-dependent oxidoreductase domain-containing protein</fullName>
    </recommendedName>
</protein>
<dbReference type="InterPro" id="IPR036055">
    <property type="entry name" value="LDL_receptor-like_sf"/>
</dbReference>
<evidence type="ECO:0000256" key="1">
    <source>
        <dbReference type="ARBA" id="ARBA00023002"/>
    </source>
</evidence>
<organism evidence="7 8">
    <name type="scientific">Batillaria attramentaria</name>
    <dbReference type="NCBI Taxonomy" id="370345"/>
    <lineage>
        <taxon>Eukaryota</taxon>
        <taxon>Metazoa</taxon>
        <taxon>Spiralia</taxon>
        <taxon>Lophotrochozoa</taxon>
        <taxon>Mollusca</taxon>
        <taxon>Gastropoda</taxon>
        <taxon>Caenogastropoda</taxon>
        <taxon>Sorbeoconcha</taxon>
        <taxon>Cerithioidea</taxon>
        <taxon>Batillariidae</taxon>
        <taxon>Batillaria</taxon>
    </lineage>
</organism>
<comment type="caution">
    <text evidence="7">The sequence shown here is derived from an EMBL/GenBank/DDBJ whole genome shotgun (WGS) entry which is preliminary data.</text>
</comment>
<dbReference type="InterPro" id="IPR035914">
    <property type="entry name" value="Sperma_CUB_dom_sf"/>
</dbReference>
<evidence type="ECO:0000259" key="6">
    <source>
        <dbReference type="Pfam" id="PF00248"/>
    </source>
</evidence>
<dbReference type="InterPro" id="IPR016186">
    <property type="entry name" value="C-type_lectin-like/link_sf"/>
</dbReference>
<dbReference type="CDD" id="cd00037">
    <property type="entry name" value="CLECT"/>
    <property type="match status" value="1"/>
</dbReference>
<name>A0ABD0LCE7_9CAEN</name>
<keyword evidence="2 4" id="KW-1015">Disulfide bond</keyword>
<dbReference type="Pfam" id="PF00057">
    <property type="entry name" value="Ldl_recept_a"/>
    <property type="match status" value="1"/>
</dbReference>
<dbReference type="GO" id="GO:0016491">
    <property type="term" value="F:oxidoreductase activity"/>
    <property type="evidence" value="ECO:0007669"/>
    <property type="project" value="UniProtKB-KW"/>
</dbReference>
<dbReference type="SUPFAM" id="SSF57424">
    <property type="entry name" value="LDL receptor-like module"/>
    <property type="match status" value="2"/>
</dbReference>
<evidence type="ECO:0000256" key="4">
    <source>
        <dbReference type="PROSITE-ProRule" id="PRU00124"/>
    </source>
</evidence>
<dbReference type="AlphaFoldDB" id="A0ABD0LCE7"/>
<dbReference type="Proteomes" id="UP001519460">
    <property type="component" value="Unassembled WGS sequence"/>
</dbReference>
<comment type="similarity">
    <text evidence="3">Belongs to the aldo/keto reductase family. Aldo/keto reductase 2 subfamily.</text>
</comment>
<dbReference type="SUPFAM" id="SSF49854">
    <property type="entry name" value="Spermadhesin, CUB domain"/>
    <property type="match status" value="1"/>
</dbReference>
<dbReference type="PROSITE" id="PS50068">
    <property type="entry name" value="LDLRA_2"/>
    <property type="match status" value="1"/>
</dbReference>
<dbReference type="InterPro" id="IPR023415">
    <property type="entry name" value="LDLR_class-A_CS"/>
</dbReference>
<dbReference type="Pfam" id="PF00248">
    <property type="entry name" value="Aldo_ket_red"/>
    <property type="match status" value="1"/>
</dbReference>
<dbReference type="Gene3D" id="4.10.400.10">
    <property type="entry name" value="Low-density Lipoprotein Receptor"/>
    <property type="match status" value="2"/>
</dbReference>
<dbReference type="FunFam" id="3.20.20.100:FF:000004">
    <property type="entry name" value="Oxidoreductase, aldo/keto reductase"/>
    <property type="match status" value="1"/>
</dbReference>
<feature type="domain" description="NADP-dependent oxidoreductase" evidence="6">
    <location>
        <begin position="531"/>
        <end position="845"/>
    </location>
</feature>
<dbReference type="GO" id="GO:0005829">
    <property type="term" value="C:cytosol"/>
    <property type="evidence" value="ECO:0007669"/>
    <property type="project" value="UniProtKB-ARBA"/>
</dbReference>
<dbReference type="SUPFAM" id="SSF51430">
    <property type="entry name" value="NAD(P)-linked oxidoreductase"/>
    <property type="match status" value="1"/>
</dbReference>
<dbReference type="PRINTS" id="PR00261">
    <property type="entry name" value="LDLRECEPTOR"/>
</dbReference>
<accession>A0ABD0LCE7</accession>
<dbReference type="EMBL" id="JACVVK020000062">
    <property type="protein sequence ID" value="KAK7497060.1"/>
    <property type="molecule type" value="Genomic_DNA"/>
</dbReference>
<dbReference type="InterPro" id="IPR050523">
    <property type="entry name" value="AKR_Detox_Biosynth"/>
</dbReference>
<dbReference type="InterPro" id="IPR002172">
    <property type="entry name" value="LDrepeatLR_classA_rpt"/>
</dbReference>
<dbReference type="PROSITE" id="PS01209">
    <property type="entry name" value="LDLRA_1"/>
    <property type="match status" value="1"/>
</dbReference>
<feature type="compositionally biased region" description="Polar residues" evidence="5">
    <location>
        <begin position="1"/>
        <end position="37"/>
    </location>
</feature>
<feature type="non-terminal residue" evidence="7">
    <location>
        <position position="1"/>
    </location>
</feature>
<evidence type="ECO:0000313" key="7">
    <source>
        <dbReference type="EMBL" id="KAK7497060.1"/>
    </source>
</evidence>
<feature type="region of interest" description="Disordered" evidence="5">
    <location>
        <begin position="1"/>
        <end position="40"/>
    </location>
</feature>
<evidence type="ECO:0000256" key="5">
    <source>
        <dbReference type="SAM" id="MobiDB-lite"/>
    </source>
</evidence>
<gene>
    <name evidence="7" type="ORF">BaRGS_00011796</name>
</gene>
<dbReference type="InterPro" id="IPR023210">
    <property type="entry name" value="NADP_OxRdtase_dom"/>
</dbReference>
<sequence>TWPQTEQESSTHTSVQTKVNESTTFRTRQTISSASSSDEFDEMKPWDERYVMSAGGLNQFNIEVEDCSEGSVIEIPGIHGEVRDSVVMVSFPVLDLNLGSYCIVSRLQLSEIDSSGTEDEIWTKCGMHVVPAEVYNSTVLILRFVYNYHFPIKGFKMVYSFHQKHLAPRKVGVGMFNCSVPHYSSFQQHLDCNLDTECEGGEDEGEHCPFSPPGCNGTVGYKNKCYVLKKTTGDILSQDDAERECVKLGGRLAMMKTRGEWESFLDIIRYGRQTEIYSHIGMTTTDDSMSDIYRFNTRWSDNTITYGIKVSYSARVMEYKKMPSLFMHSSVLAYPYLTPSLVTFACQFEAEKKEDTSSRVEAVIQLKTDVQPPLKDHFVICPSGHATYDFLSCMSDSDCGASYPLSSCFLSAVMSNTSGNGPERYVVYDVRLVMFICDDQRNTLHYTLVCDFRRDCEDGSDEDFCHYRNNCTGFTCSNGQCVDGDKRCDFMRNCVDGSDENFCDARMSSIAEESKCQYNYLGRSGLLVSNVCLGAMTFGPNNFGTPGQLDEAGSHNLINRFVEWGGNFIDTADIYGRGTSEKIVGSWLARQERDRFVIATKARQHMDLSNPNAVGLSRRHITRAIGDSLERLQTDYVDLYQIHIWDDATPLDETLMALNDLVRSGKVRYLGASNLNGWQLQKVVDLTQHMGLNNWVSLQQQYNLLARHSELEPLQVCKLNGIGVMPWSPLKAGYLAGKVTRGQRPEEGRLGFTAGDPNRPFPPSHPRWDTLDTDHNWRIVEAVRKIAHAKGKSMAQVSLRWLLQKPVVTSVIIGATKMHQLDDNMGAANGWELTKEEMKELDEVSAPDVPYPYDMIWKHNASRNNPWNPTGYV</sequence>
<dbReference type="InterPro" id="IPR036812">
    <property type="entry name" value="NAD(P)_OxRdtase_dom_sf"/>
</dbReference>
<proteinExistence type="inferred from homology"/>
<evidence type="ECO:0000256" key="3">
    <source>
        <dbReference type="ARBA" id="ARBA00038157"/>
    </source>
</evidence>
<evidence type="ECO:0000256" key="2">
    <source>
        <dbReference type="ARBA" id="ARBA00023157"/>
    </source>
</evidence>
<dbReference type="SUPFAM" id="SSF56436">
    <property type="entry name" value="C-type lectin-like"/>
    <property type="match status" value="1"/>
</dbReference>
<dbReference type="PANTHER" id="PTHR43364:SF4">
    <property type="entry name" value="NAD(P)-LINKED OXIDOREDUCTASE SUPERFAMILY PROTEIN"/>
    <property type="match status" value="1"/>
</dbReference>
<keyword evidence="1" id="KW-0560">Oxidoreductase</keyword>
<feature type="disulfide bond" evidence="4">
    <location>
        <begin position="488"/>
        <end position="503"/>
    </location>
</feature>
<feature type="disulfide bond" evidence="4">
    <location>
        <begin position="476"/>
        <end position="494"/>
    </location>
</feature>
<dbReference type="Gene3D" id="3.10.100.10">
    <property type="entry name" value="Mannose-Binding Protein A, subunit A"/>
    <property type="match status" value="1"/>
</dbReference>
<dbReference type="InterPro" id="IPR016187">
    <property type="entry name" value="CTDL_fold"/>
</dbReference>
<dbReference type="CDD" id="cd19081">
    <property type="entry name" value="AKR_AKR9C1"/>
    <property type="match status" value="1"/>
</dbReference>
<keyword evidence="8" id="KW-1185">Reference proteome</keyword>
<comment type="caution">
    <text evidence="4">Lacks conserved residue(s) required for the propagation of feature annotation.</text>
</comment>
<dbReference type="SMART" id="SM00192">
    <property type="entry name" value="LDLa"/>
    <property type="match status" value="3"/>
</dbReference>